<feature type="compositionally biased region" description="Low complexity" evidence="1">
    <location>
        <begin position="10"/>
        <end position="20"/>
    </location>
</feature>
<name>M7ZEF5_TRIUA</name>
<proteinExistence type="predicted"/>
<dbReference type="AlphaFoldDB" id="M7ZEF5"/>
<accession>M7ZEF5</accession>
<reference evidence="2" key="1">
    <citation type="journal article" date="2013" name="Nature">
        <title>Draft genome of the wheat A-genome progenitor Triticum urartu.</title>
        <authorList>
            <person name="Ling H.Q."/>
            <person name="Zhao S."/>
            <person name="Liu D."/>
            <person name="Wang J."/>
            <person name="Sun H."/>
            <person name="Zhang C."/>
            <person name="Fan H."/>
            <person name="Li D."/>
            <person name="Dong L."/>
            <person name="Tao Y."/>
            <person name="Gao C."/>
            <person name="Wu H."/>
            <person name="Li Y."/>
            <person name="Cui Y."/>
            <person name="Guo X."/>
            <person name="Zheng S."/>
            <person name="Wang B."/>
            <person name="Yu K."/>
            <person name="Liang Q."/>
            <person name="Yang W."/>
            <person name="Lou X."/>
            <person name="Chen J."/>
            <person name="Feng M."/>
            <person name="Jian J."/>
            <person name="Zhang X."/>
            <person name="Luo G."/>
            <person name="Jiang Y."/>
            <person name="Liu J."/>
            <person name="Wang Z."/>
            <person name="Sha Y."/>
            <person name="Zhang B."/>
            <person name="Wu H."/>
            <person name="Tang D."/>
            <person name="Shen Q."/>
            <person name="Xue P."/>
            <person name="Zou S."/>
            <person name="Wang X."/>
            <person name="Liu X."/>
            <person name="Wang F."/>
            <person name="Yang Y."/>
            <person name="An X."/>
            <person name="Dong Z."/>
            <person name="Zhang K."/>
            <person name="Zhang X."/>
            <person name="Luo M.C."/>
            <person name="Dvorak J."/>
            <person name="Tong Y."/>
            <person name="Wang J."/>
            <person name="Yang H."/>
            <person name="Li Z."/>
            <person name="Wang D."/>
            <person name="Zhang A."/>
            <person name="Wang J."/>
        </authorList>
    </citation>
    <scope>NUCLEOTIDE SEQUENCE</scope>
</reference>
<sequence>MGRRLPGSSRTRAGRFGTAAGPPPPAPAGGAATEASGVLPSCSPLWPLRSASVAVPKAAAGERRRLPPLLRRFCSN</sequence>
<evidence type="ECO:0000256" key="1">
    <source>
        <dbReference type="SAM" id="MobiDB-lite"/>
    </source>
</evidence>
<dbReference type="EMBL" id="KD137481">
    <property type="protein sequence ID" value="EMS58016.1"/>
    <property type="molecule type" value="Genomic_DNA"/>
</dbReference>
<evidence type="ECO:0000313" key="2">
    <source>
        <dbReference type="EMBL" id="EMS58016.1"/>
    </source>
</evidence>
<feature type="region of interest" description="Disordered" evidence="1">
    <location>
        <begin position="1"/>
        <end position="36"/>
    </location>
</feature>
<gene>
    <name evidence="2" type="ORF">TRIUR3_13758</name>
</gene>
<organism evidence="2">
    <name type="scientific">Triticum urartu</name>
    <name type="common">Red wild einkorn</name>
    <name type="synonym">Crithodium urartu</name>
    <dbReference type="NCBI Taxonomy" id="4572"/>
    <lineage>
        <taxon>Eukaryota</taxon>
        <taxon>Viridiplantae</taxon>
        <taxon>Streptophyta</taxon>
        <taxon>Embryophyta</taxon>
        <taxon>Tracheophyta</taxon>
        <taxon>Spermatophyta</taxon>
        <taxon>Magnoliopsida</taxon>
        <taxon>Liliopsida</taxon>
        <taxon>Poales</taxon>
        <taxon>Poaceae</taxon>
        <taxon>BOP clade</taxon>
        <taxon>Pooideae</taxon>
        <taxon>Triticodae</taxon>
        <taxon>Triticeae</taxon>
        <taxon>Triticinae</taxon>
        <taxon>Triticum</taxon>
    </lineage>
</organism>
<protein>
    <submittedName>
        <fullName evidence="2">Uncharacterized protein</fullName>
    </submittedName>
</protein>